<feature type="region of interest" description="Disordered" evidence="1">
    <location>
        <begin position="1"/>
        <end position="20"/>
    </location>
</feature>
<proteinExistence type="predicted"/>
<keyword evidence="3" id="KW-1185">Reference proteome</keyword>
<accession>A0ABV7KW92</accession>
<dbReference type="SUPFAM" id="SSF56784">
    <property type="entry name" value="HAD-like"/>
    <property type="match status" value="1"/>
</dbReference>
<gene>
    <name evidence="2" type="ORF">ACFOGJ_04980</name>
</gene>
<evidence type="ECO:0000313" key="2">
    <source>
        <dbReference type="EMBL" id="MFC3226572.1"/>
    </source>
</evidence>
<evidence type="ECO:0000256" key="1">
    <source>
        <dbReference type="SAM" id="MobiDB-lite"/>
    </source>
</evidence>
<sequence>MTSSADAATGPGGGSGQDFDPEVLSQLDALQLDPERPLVITDADEVLFQFMKGLEGYLAGRELYFDWSSFALFGNIRRRADDSVLDHPDLAELLQAFFAAHAAELEAVEGAAEALAGLSERAQIVVLSNIPLPQRAARQEALQRTGMDYPLVANRGPKGAAVHHIAARVDAPAVFIDDIPLNHKSVRATGEGVHCLHFVADRRLAELLGPAEHCDLACDSWSELRQAIERHFADRGY</sequence>
<dbReference type="InterPro" id="IPR023214">
    <property type="entry name" value="HAD_sf"/>
</dbReference>
<dbReference type="RefSeq" id="WP_379898610.1">
    <property type="nucleotide sequence ID" value="NZ_JBHRTR010000015.1"/>
</dbReference>
<evidence type="ECO:0000313" key="3">
    <source>
        <dbReference type="Proteomes" id="UP001595528"/>
    </source>
</evidence>
<dbReference type="EMBL" id="JBHRTR010000015">
    <property type="protein sequence ID" value="MFC3226572.1"/>
    <property type="molecule type" value="Genomic_DNA"/>
</dbReference>
<dbReference type="InterPro" id="IPR036412">
    <property type="entry name" value="HAD-like_sf"/>
</dbReference>
<dbReference type="Proteomes" id="UP001595528">
    <property type="component" value="Unassembled WGS sequence"/>
</dbReference>
<reference evidence="3" key="1">
    <citation type="journal article" date="2019" name="Int. J. Syst. Evol. Microbiol.">
        <title>The Global Catalogue of Microorganisms (GCM) 10K type strain sequencing project: providing services to taxonomists for standard genome sequencing and annotation.</title>
        <authorList>
            <consortium name="The Broad Institute Genomics Platform"/>
            <consortium name="The Broad Institute Genome Sequencing Center for Infectious Disease"/>
            <person name="Wu L."/>
            <person name="Ma J."/>
        </authorList>
    </citation>
    <scope>NUCLEOTIDE SEQUENCE [LARGE SCALE GENOMIC DNA]</scope>
    <source>
        <strain evidence="3">KCTC 42964</strain>
    </source>
</reference>
<evidence type="ECO:0008006" key="4">
    <source>
        <dbReference type="Google" id="ProtNLM"/>
    </source>
</evidence>
<protein>
    <recommendedName>
        <fullName evidence="4">HAD family hydrolase</fullName>
    </recommendedName>
</protein>
<comment type="caution">
    <text evidence="2">The sequence shown here is derived from an EMBL/GenBank/DDBJ whole genome shotgun (WGS) entry which is preliminary data.</text>
</comment>
<dbReference type="Gene3D" id="3.40.50.1000">
    <property type="entry name" value="HAD superfamily/HAD-like"/>
    <property type="match status" value="1"/>
</dbReference>
<organism evidence="2 3">
    <name type="scientific">Marinibaculum pumilum</name>
    <dbReference type="NCBI Taxonomy" id="1766165"/>
    <lineage>
        <taxon>Bacteria</taxon>
        <taxon>Pseudomonadati</taxon>
        <taxon>Pseudomonadota</taxon>
        <taxon>Alphaproteobacteria</taxon>
        <taxon>Rhodospirillales</taxon>
        <taxon>Rhodospirillaceae</taxon>
        <taxon>Marinibaculum</taxon>
    </lineage>
</organism>
<name>A0ABV7KW92_9PROT</name>